<accession>A0A4S8LY38</accession>
<gene>
    <name evidence="2" type="ORF">K435DRAFT_779595</name>
    <name evidence="1" type="ORF">K435DRAFT_787435</name>
</gene>
<evidence type="ECO:0000313" key="1">
    <source>
        <dbReference type="EMBL" id="THU75944.1"/>
    </source>
</evidence>
<dbReference type="EMBL" id="ML179231">
    <property type="protein sequence ID" value="THU94143.1"/>
    <property type="molecule type" value="Genomic_DNA"/>
</dbReference>
<sequence length="56" mass="6314">MNYVSSEVCKVTTWERIGTRWVAGRRLYSYGYLTVGGYKLSDIHTVNGVLCKPIAT</sequence>
<dbReference type="EMBL" id="ML181348">
    <property type="protein sequence ID" value="THU75944.1"/>
    <property type="molecule type" value="Genomic_DNA"/>
</dbReference>
<keyword evidence="3" id="KW-1185">Reference proteome</keyword>
<evidence type="ECO:0000313" key="3">
    <source>
        <dbReference type="Proteomes" id="UP000297245"/>
    </source>
</evidence>
<proteinExistence type="predicted"/>
<reference evidence="2 3" key="1">
    <citation type="journal article" date="2019" name="Nat. Ecol. Evol.">
        <title>Megaphylogeny resolves global patterns of mushroom evolution.</title>
        <authorList>
            <person name="Varga T."/>
            <person name="Krizsan K."/>
            <person name="Foldi C."/>
            <person name="Dima B."/>
            <person name="Sanchez-Garcia M."/>
            <person name="Sanchez-Ramirez S."/>
            <person name="Szollosi G.J."/>
            <person name="Szarkandi J.G."/>
            <person name="Papp V."/>
            <person name="Albert L."/>
            <person name="Andreopoulos W."/>
            <person name="Angelini C."/>
            <person name="Antonin V."/>
            <person name="Barry K.W."/>
            <person name="Bougher N.L."/>
            <person name="Buchanan P."/>
            <person name="Buyck B."/>
            <person name="Bense V."/>
            <person name="Catcheside P."/>
            <person name="Chovatia M."/>
            <person name="Cooper J."/>
            <person name="Damon W."/>
            <person name="Desjardin D."/>
            <person name="Finy P."/>
            <person name="Geml J."/>
            <person name="Haridas S."/>
            <person name="Hughes K."/>
            <person name="Justo A."/>
            <person name="Karasinski D."/>
            <person name="Kautmanova I."/>
            <person name="Kiss B."/>
            <person name="Kocsube S."/>
            <person name="Kotiranta H."/>
            <person name="LaButti K.M."/>
            <person name="Lechner B.E."/>
            <person name="Liimatainen K."/>
            <person name="Lipzen A."/>
            <person name="Lukacs Z."/>
            <person name="Mihaltcheva S."/>
            <person name="Morgado L.N."/>
            <person name="Niskanen T."/>
            <person name="Noordeloos M.E."/>
            <person name="Ohm R.A."/>
            <person name="Ortiz-Santana B."/>
            <person name="Ovrebo C."/>
            <person name="Racz N."/>
            <person name="Riley R."/>
            <person name="Savchenko A."/>
            <person name="Shiryaev A."/>
            <person name="Soop K."/>
            <person name="Spirin V."/>
            <person name="Szebenyi C."/>
            <person name="Tomsovsky M."/>
            <person name="Tulloss R.E."/>
            <person name="Uehling J."/>
            <person name="Grigoriev I.V."/>
            <person name="Vagvolgyi C."/>
            <person name="Papp T."/>
            <person name="Martin F.M."/>
            <person name="Miettinen O."/>
            <person name="Hibbett D.S."/>
            <person name="Nagy L.G."/>
        </authorList>
    </citation>
    <scope>NUCLEOTIDE SEQUENCE [LARGE SCALE GENOMIC DNA]</scope>
    <source>
        <strain evidence="2 3">CBS 962.96</strain>
    </source>
</reference>
<name>A0A4S8LY38_DENBC</name>
<dbReference type="Proteomes" id="UP000297245">
    <property type="component" value="Unassembled WGS sequence"/>
</dbReference>
<dbReference type="AlphaFoldDB" id="A0A4S8LY38"/>
<organism evidence="2 3">
    <name type="scientific">Dendrothele bispora (strain CBS 962.96)</name>
    <dbReference type="NCBI Taxonomy" id="1314807"/>
    <lineage>
        <taxon>Eukaryota</taxon>
        <taxon>Fungi</taxon>
        <taxon>Dikarya</taxon>
        <taxon>Basidiomycota</taxon>
        <taxon>Agaricomycotina</taxon>
        <taxon>Agaricomycetes</taxon>
        <taxon>Agaricomycetidae</taxon>
        <taxon>Agaricales</taxon>
        <taxon>Agaricales incertae sedis</taxon>
        <taxon>Dendrothele</taxon>
    </lineage>
</organism>
<evidence type="ECO:0000313" key="2">
    <source>
        <dbReference type="EMBL" id="THU94143.1"/>
    </source>
</evidence>
<protein>
    <submittedName>
        <fullName evidence="2">Uncharacterized protein</fullName>
    </submittedName>
</protein>